<dbReference type="EMBL" id="JANPWB010000011">
    <property type="protein sequence ID" value="KAJ1122856.1"/>
    <property type="molecule type" value="Genomic_DNA"/>
</dbReference>
<proteinExistence type="predicted"/>
<comment type="caution">
    <text evidence="1">The sequence shown here is derived from an EMBL/GenBank/DDBJ whole genome shotgun (WGS) entry which is preliminary data.</text>
</comment>
<accession>A0AAV7P3E1</accession>
<keyword evidence="2" id="KW-1185">Reference proteome</keyword>
<evidence type="ECO:0000313" key="1">
    <source>
        <dbReference type="EMBL" id="KAJ1122856.1"/>
    </source>
</evidence>
<gene>
    <name evidence="1" type="ORF">NDU88_001329</name>
</gene>
<protein>
    <submittedName>
        <fullName evidence="1">Uncharacterized protein</fullName>
    </submittedName>
</protein>
<name>A0AAV7P3E1_PLEWA</name>
<dbReference type="AlphaFoldDB" id="A0AAV7P3E1"/>
<sequence length="142" mass="15663">MLFVLQTSGRRKISKDDISGCGMKETRAPARSLSKCTNPRSYLLEINISGFSSIRLYFLQGQVMSKGSIHMQEARLAATLSALRHVRTATQLFGLSEPQLLGKFRAYGGQCTPGTGLSGKMLSEPFPRFYFLNGSPHQSVDE</sequence>
<evidence type="ECO:0000313" key="2">
    <source>
        <dbReference type="Proteomes" id="UP001066276"/>
    </source>
</evidence>
<reference evidence="1" key="1">
    <citation type="journal article" date="2022" name="bioRxiv">
        <title>Sequencing and chromosome-scale assembly of the giantPleurodeles waltlgenome.</title>
        <authorList>
            <person name="Brown T."/>
            <person name="Elewa A."/>
            <person name="Iarovenko S."/>
            <person name="Subramanian E."/>
            <person name="Araus A.J."/>
            <person name="Petzold A."/>
            <person name="Susuki M."/>
            <person name="Suzuki K.-i.T."/>
            <person name="Hayashi T."/>
            <person name="Toyoda A."/>
            <person name="Oliveira C."/>
            <person name="Osipova E."/>
            <person name="Leigh N.D."/>
            <person name="Simon A."/>
            <person name="Yun M.H."/>
        </authorList>
    </citation>
    <scope>NUCLEOTIDE SEQUENCE</scope>
    <source>
        <strain evidence="1">20211129_DDA</strain>
        <tissue evidence="1">Liver</tissue>
    </source>
</reference>
<organism evidence="1 2">
    <name type="scientific">Pleurodeles waltl</name>
    <name type="common">Iberian ribbed newt</name>
    <dbReference type="NCBI Taxonomy" id="8319"/>
    <lineage>
        <taxon>Eukaryota</taxon>
        <taxon>Metazoa</taxon>
        <taxon>Chordata</taxon>
        <taxon>Craniata</taxon>
        <taxon>Vertebrata</taxon>
        <taxon>Euteleostomi</taxon>
        <taxon>Amphibia</taxon>
        <taxon>Batrachia</taxon>
        <taxon>Caudata</taxon>
        <taxon>Salamandroidea</taxon>
        <taxon>Salamandridae</taxon>
        <taxon>Pleurodelinae</taxon>
        <taxon>Pleurodeles</taxon>
    </lineage>
</organism>
<dbReference type="Proteomes" id="UP001066276">
    <property type="component" value="Chromosome 7"/>
</dbReference>